<dbReference type="STRING" id="1528.SAMN04488579_12228"/>
<evidence type="ECO:0000313" key="31">
    <source>
        <dbReference type="EMBL" id="SDY25357.1"/>
    </source>
</evidence>
<dbReference type="SUPFAM" id="SSF56601">
    <property type="entry name" value="beta-lactamase/transpeptidase-like"/>
    <property type="match status" value="1"/>
</dbReference>
<evidence type="ECO:0000256" key="17">
    <source>
        <dbReference type="ARBA" id="ARBA00022984"/>
    </source>
</evidence>
<keyword evidence="13 28" id="KW-0812">Transmembrane</keyword>
<keyword evidence="17" id="KW-0573">Peptidoglycan synthesis</keyword>
<dbReference type="RefSeq" id="WP_090246574.1">
    <property type="nucleotide sequence ID" value="NZ_FNOU01000022.1"/>
</dbReference>
<evidence type="ECO:0000256" key="6">
    <source>
        <dbReference type="ARBA" id="ARBA00012448"/>
    </source>
</evidence>
<keyword evidence="21" id="KW-0511">Multifunctional enzyme</keyword>
<evidence type="ECO:0000256" key="19">
    <source>
        <dbReference type="ARBA" id="ARBA00023136"/>
    </source>
</evidence>
<dbReference type="UniPathway" id="UPA00219"/>
<evidence type="ECO:0000256" key="21">
    <source>
        <dbReference type="ARBA" id="ARBA00023268"/>
    </source>
</evidence>
<comment type="similarity">
    <text evidence="5">In the N-terminal section; belongs to the glycosyltransferase 51 family.</text>
</comment>
<evidence type="ECO:0000256" key="16">
    <source>
        <dbReference type="ARBA" id="ARBA00022968"/>
    </source>
</evidence>
<evidence type="ECO:0000256" key="25">
    <source>
        <dbReference type="ARBA" id="ARBA00049902"/>
    </source>
</evidence>
<dbReference type="InterPro" id="IPR001264">
    <property type="entry name" value="Glyco_trans_51"/>
</dbReference>
<dbReference type="FunFam" id="1.10.3810.10:FF:000001">
    <property type="entry name" value="Penicillin-binding protein 1A"/>
    <property type="match status" value="1"/>
</dbReference>
<comment type="pathway">
    <text evidence="3">Cell wall biogenesis; peptidoglycan biosynthesis.</text>
</comment>
<dbReference type="Proteomes" id="UP000199652">
    <property type="component" value="Unassembled WGS sequence"/>
</dbReference>
<evidence type="ECO:0000256" key="18">
    <source>
        <dbReference type="ARBA" id="ARBA00022989"/>
    </source>
</evidence>
<organism evidence="31 32">
    <name type="scientific">Eubacterium barkeri</name>
    <name type="common">Clostridium barkeri</name>
    <dbReference type="NCBI Taxonomy" id="1528"/>
    <lineage>
        <taxon>Bacteria</taxon>
        <taxon>Bacillati</taxon>
        <taxon>Bacillota</taxon>
        <taxon>Clostridia</taxon>
        <taxon>Eubacteriales</taxon>
        <taxon>Eubacteriaceae</taxon>
        <taxon>Eubacterium</taxon>
    </lineage>
</organism>
<evidence type="ECO:0000256" key="27">
    <source>
        <dbReference type="SAM" id="MobiDB-lite"/>
    </source>
</evidence>
<dbReference type="SUPFAM" id="SSF53955">
    <property type="entry name" value="Lysozyme-like"/>
    <property type="match status" value="1"/>
</dbReference>
<feature type="domain" description="Penicillin-binding protein transpeptidase" evidence="29">
    <location>
        <begin position="491"/>
        <end position="735"/>
    </location>
</feature>
<evidence type="ECO:0000256" key="12">
    <source>
        <dbReference type="ARBA" id="ARBA00022679"/>
    </source>
</evidence>
<dbReference type="GO" id="GO:0009252">
    <property type="term" value="P:peptidoglycan biosynthetic process"/>
    <property type="evidence" value="ECO:0007669"/>
    <property type="project" value="UniProtKB-UniPathway"/>
</dbReference>
<keyword evidence="20" id="KW-0046">Antibiotic resistance</keyword>
<evidence type="ECO:0000256" key="3">
    <source>
        <dbReference type="ARBA" id="ARBA00004752"/>
    </source>
</evidence>
<dbReference type="GO" id="GO:0030288">
    <property type="term" value="C:outer membrane-bounded periplasmic space"/>
    <property type="evidence" value="ECO:0007669"/>
    <property type="project" value="TreeGrafter"/>
</dbReference>
<keyword evidence="32" id="KW-1185">Reference proteome</keyword>
<dbReference type="Gene3D" id="3.40.710.10">
    <property type="entry name" value="DD-peptidase/beta-lactamase superfamily"/>
    <property type="match status" value="1"/>
</dbReference>
<dbReference type="Pfam" id="PF00912">
    <property type="entry name" value="Transgly"/>
    <property type="match status" value="1"/>
</dbReference>
<evidence type="ECO:0000256" key="28">
    <source>
        <dbReference type="SAM" id="Phobius"/>
    </source>
</evidence>
<dbReference type="GO" id="GO:0071555">
    <property type="term" value="P:cell wall organization"/>
    <property type="evidence" value="ECO:0007669"/>
    <property type="project" value="UniProtKB-KW"/>
</dbReference>
<evidence type="ECO:0000256" key="20">
    <source>
        <dbReference type="ARBA" id="ARBA00023251"/>
    </source>
</evidence>
<dbReference type="EMBL" id="FNOU01000022">
    <property type="protein sequence ID" value="SDY25357.1"/>
    <property type="molecule type" value="Genomic_DNA"/>
</dbReference>
<dbReference type="GO" id="GO:0046677">
    <property type="term" value="P:response to antibiotic"/>
    <property type="evidence" value="ECO:0007669"/>
    <property type="project" value="UniProtKB-KW"/>
</dbReference>
<dbReference type="EC" id="3.4.16.4" evidence="6"/>
<dbReference type="Gene3D" id="1.10.3810.10">
    <property type="entry name" value="Biosynthetic peptidoglycan transglycosylase-like"/>
    <property type="match status" value="1"/>
</dbReference>
<dbReference type="PANTHER" id="PTHR32282:SF11">
    <property type="entry name" value="PENICILLIN-BINDING PROTEIN 1B"/>
    <property type="match status" value="1"/>
</dbReference>
<protein>
    <recommendedName>
        <fullName evidence="7">Penicillin-binding protein 1A</fullName>
        <ecNumber evidence="24">2.4.99.28</ecNumber>
        <ecNumber evidence="6">3.4.16.4</ecNumber>
    </recommendedName>
</protein>
<comment type="similarity">
    <text evidence="4">In the C-terminal section; belongs to the transpeptidase family.</text>
</comment>
<dbReference type="InterPro" id="IPR036950">
    <property type="entry name" value="PBP_transglycosylase"/>
</dbReference>
<comment type="function">
    <text evidence="1">Cell wall formation. Synthesis of cross-linked peptidoglycan from the lipid intermediates. The enzyme has a penicillin-insensitive transglycosylase N-terminal domain (formation of linear glycan strands) and a penicillin-sensitive transpeptidase C-terminal domain (cross-linking of the peptide subunits).</text>
</comment>
<evidence type="ECO:0000313" key="32">
    <source>
        <dbReference type="Proteomes" id="UP000199652"/>
    </source>
</evidence>
<evidence type="ECO:0000259" key="29">
    <source>
        <dbReference type="Pfam" id="PF00905"/>
    </source>
</evidence>
<evidence type="ECO:0000256" key="22">
    <source>
        <dbReference type="ARBA" id="ARBA00023316"/>
    </source>
</evidence>
<evidence type="ECO:0000256" key="26">
    <source>
        <dbReference type="ARBA" id="ARBA00060592"/>
    </source>
</evidence>
<name>A0A1H3ICK4_EUBBA</name>
<evidence type="ECO:0000256" key="24">
    <source>
        <dbReference type="ARBA" id="ARBA00044770"/>
    </source>
</evidence>
<keyword evidence="22" id="KW-0961">Cell wall biogenesis/degradation</keyword>
<feature type="transmembrane region" description="Helical" evidence="28">
    <location>
        <begin position="126"/>
        <end position="147"/>
    </location>
</feature>
<evidence type="ECO:0000256" key="13">
    <source>
        <dbReference type="ARBA" id="ARBA00022692"/>
    </source>
</evidence>
<evidence type="ECO:0000256" key="4">
    <source>
        <dbReference type="ARBA" id="ARBA00007090"/>
    </source>
</evidence>
<keyword evidence="8" id="KW-1003">Cell membrane</keyword>
<evidence type="ECO:0000256" key="2">
    <source>
        <dbReference type="ARBA" id="ARBA00004401"/>
    </source>
</evidence>
<dbReference type="GO" id="GO:0008658">
    <property type="term" value="F:penicillin binding"/>
    <property type="evidence" value="ECO:0007669"/>
    <property type="project" value="InterPro"/>
</dbReference>
<keyword evidence="12" id="KW-0808">Transferase</keyword>
<dbReference type="GO" id="GO:0005886">
    <property type="term" value="C:plasma membrane"/>
    <property type="evidence" value="ECO:0007669"/>
    <property type="project" value="UniProtKB-SubCell"/>
</dbReference>
<reference evidence="32" key="1">
    <citation type="submission" date="2016-10" db="EMBL/GenBank/DDBJ databases">
        <authorList>
            <person name="Varghese N."/>
            <person name="Submissions S."/>
        </authorList>
    </citation>
    <scope>NUCLEOTIDE SEQUENCE [LARGE SCALE GENOMIC DNA]</scope>
    <source>
        <strain evidence="32">VPI 5359</strain>
    </source>
</reference>
<dbReference type="GO" id="GO:0008360">
    <property type="term" value="P:regulation of cell shape"/>
    <property type="evidence" value="ECO:0007669"/>
    <property type="project" value="UniProtKB-KW"/>
</dbReference>
<keyword evidence="18 28" id="KW-1133">Transmembrane helix</keyword>
<keyword evidence="10" id="KW-0645">Protease</keyword>
<keyword evidence="19 28" id="KW-0472">Membrane</keyword>
<evidence type="ECO:0000256" key="1">
    <source>
        <dbReference type="ARBA" id="ARBA00002624"/>
    </source>
</evidence>
<evidence type="ECO:0000256" key="7">
    <source>
        <dbReference type="ARBA" id="ARBA00018638"/>
    </source>
</evidence>
<dbReference type="GO" id="GO:0006508">
    <property type="term" value="P:proteolysis"/>
    <property type="evidence" value="ECO:0007669"/>
    <property type="project" value="UniProtKB-KW"/>
</dbReference>
<evidence type="ECO:0000256" key="23">
    <source>
        <dbReference type="ARBA" id="ARBA00034000"/>
    </source>
</evidence>
<dbReference type="GO" id="GO:0009002">
    <property type="term" value="F:serine-type D-Ala-D-Ala carboxypeptidase activity"/>
    <property type="evidence" value="ECO:0007669"/>
    <property type="project" value="UniProtKB-EC"/>
</dbReference>
<evidence type="ECO:0000256" key="14">
    <source>
        <dbReference type="ARBA" id="ARBA00022801"/>
    </source>
</evidence>
<keyword evidence="15" id="KW-0133">Cell shape</keyword>
<accession>A0A1H3ICK4</accession>
<dbReference type="InterPro" id="IPR012338">
    <property type="entry name" value="Beta-lactam/transpept-like"/>
</dbReference>
<dbReference type="InterPro" id="IPR050396">
    <property type="entry name" value="Glycosyltr_51/Transpeptidase"/>
</dbReference>
<comment type="catalytic activity">
    <reaction evidence="25">
        <text>[GlcNAc-(1-&gt;4)-Mur2Ac(oyl-L-Ala-gamma-D-Glu-L-Lys-D-Ala-D-Ala)](n)-di-trans,octa-cis-undecaprenyl diphosphate + beta-D-GlcNAc-(1-&gt;4)-Mur2Ac(oyl-L-Ala-gamma-D-Glu-L-Lys-D-Ala-D-Ala)-di-trans,octa-cis-undecaprenyl diphosphate = [GlcNAc-(1-&gt;4)-Mur2Ac(oyl-L-Ala-gamma-D-Glu-L-Lys-D-Ala-D-Ala)](n+1)-di-trans,octa-cis-undecaprenyl diphosphate + di-trans,octa-cis-undecaprenyl diphosphate + H(+)</text>
        <dbReference type="Rhea" id="RHEA:23708"/>
        <dbReference type="Rhea" id="RHEA-COMP:9602"/>
        <dbReference type="Rhea" id="RHEA-COMP:9603"/>
        <dbReference type="ChEBI" id="CHEBI:15378"/>
        <dbReference type="ChEBI" id="CHEBI:58405"/>
        <dbReference type="ChEBI" id="CHEBI:60033"/>
        <dbReference type="ChEBI" id="CHEBI:78435"/>
        <dbReference type="EC" id="2.4.99.28"/>
    </reaction>
</comment>
<keyword evidence="14" id="KW-0378">Hydrolase</keyword>
<feature type="domain" description="Glycosyl transferase family 51" evidence="30">
    <location>
        <begin position="176"/>
        <end position="333"/>
    </location>
</feature>
<evidence type="ECO:0000256" key="9">
    <source>
        <dbReference type="ARBA" id="ARBA00022645"/>
    </source>
</evidence>
<evidence type="ECO:0000256" key="10">
    <source>
        <dbReference type="ARBA" id="ARBA00022670"/>
    </source>
</evidence>
<feature type="region of interest" description="Disordered" evidence="27">
    <location>
        <begin position="1"/>
        <end position="105"/>
    </location>
</feature>
<sequence>MPPQKKEPSHKPNSEKTPLNHRDRRRRIAQRQRSEQLKKQYAGNKAPSNAESPLIPNLDHLEDLLEDTPTSVQPREGSDTPSVDGPTPEVPPTKSDISSEHSDPDTFSFRLKRALSWKNKTTKGKILYVIIALVAILFLVGGVVFAYEFINTPALDTDNFNFVQNSQILDKNGAFYQDFEASENREVVSIDQVPDYVQNAFIAIEDERFYSHGGVDIQGLTRAVFGVVFSGSLDGPGGSTITQQLIKLTHLTSDKTISRKLQEMILASRLEGVYSKKQILEAYLNKINLSQAWGVQAAAKTYFNTDVSHLTVAQAAMLAAMPKSPSYYDPYVYVKDENGNSIISVGADGKYALNTENQKRAIVILDKMLELGYIDQSQHDTAKAELDANNVGLTYVEREIEYSYFTDSLYEEIVSDLMSQKNMTEEEASQYLLNGGLTINATVDPTVQTTMEEAAKDDSLFPSQSSAAAQASAAKSADIGEEVNYTPEVGMTVIDNTTGNVAGIVGGREKKTNLSLNRATQRFQPGSSTKPLTTYGPGLDTGKITLGTVYNDVPIAYQGWTPQNSGGGFGGLTTIRQGLVNSTNTIAVQTCIATGLDTCAAYAEKVGLTINRENNLDVNPASLALGGYSVGQSSLAMASAYSSFPNSGVHKSASFYTTVTDHTGKVILEKKTTETQVYKAQTAYLITDVLKSAVNGGTTTINVSGQPVAGKTGTTDEERHAWICGYTPYYSMAVWYGYDENHVSTSAGDFELNINLFGGSKPGPASIFEEVMDTINQNLPSASFPDNPGGITTASIDNKSGKLATSLSTAAGSAVNEMFIDGTVPTASDDSHYQVQICSASGAIPNEYCPKDQIQTTTALKIPTNLYPAGITEARPGYIGGNDASLLGPSSSDICTVHNATTAAAGNEITINLNGTALGSGSIRMSVGSSQGLSINGPNNGTTSVSSSNGGVVSVSGTTLTAVAAGSSTITVSQTVGNRTFSKSFSVTVQ</sequence>
<keyword evidence="11" id="KW-0328">Glycosyltransferase</keyword>
<keyword evidence="9" id="KW-0121">Carboxypeptidase</keyword>
<comment type="pathway">
    <text evidence="26">Glycan biosynthesis.</text>
</comment>
<comment type="subcellular location">
    <subcellularLocation>
        <location evidence="2">Cell membrane</location>
        <topology evidence="2">Single-pass type II membrane protein</topology>
    </subcellularLocation>
</comment>
<dbReference type="OrthoDB" id="9766909at2"/>
<dbReference type="EC" id="2.4.99.28" evidence="24"/>
<dbReference type="InterPro" id="IPR023346">
    <property type="entry name" value="Lysozyme-like_dom_sf"/>
</dbReference>
<dbReference type="PANTHER" id="PTHR32282">
    <property type="entry name" value="BINDING PROTEIN TRANSPEPTIDASE, PUTATIVE-RELATED"/>
    <property type="match status" value="1"/>
</dbReference>
<comment type="catalytic activity">
    <reaction evidence="23">
        <text>Preferential cleavage: (Ac)2-L-Lys-D-Ala-|-D-Ala. Also transpeptidation of peptidyl-alanyl moieties that are N-acyl substituents of D-alanine.</text>
        <dbReference type="EC" id="3.4.16.4"/>
    </reaction>
</comment>
<keyword evidence="16" id="KW-0735">Signal-anchor</keyword>
<dbReference type="Gene3D" id="2.60.40.1080">
    <property type="match status" value="1"/>
</dbReference>
<dbReference type="Pfam" id="PF00905">
    <property type="entry name" value="Transpeptidase"/>
    <property type="match status" value="1"/>
</dbReference>
<gene>
    <name evidence="31" type="ORF">SAMN04488579_12228</name>
</gene>
<evidence type="ECO:0000256" key="11">
    <source>
        <dbReference type="ARBA" id="ARBA00022676"/>
    </source>
</evidence>
<evidence type="ECO:0000256" key="8">
    <source>
        <dbReference type="ARBA" id="ARBA00022475"/>
    </source>
</evidence>
<evidence type="ECO:0000256" key="5">
    <source>
        <dbReference type="ARBA" id="ARBA00007739"/>
    </source>
</evidence>
<dbReference type="InterPro" id="IPR001460">
    <property type="entry name" value="PCN-bd_Tpept"/>
</dbReference>
<evidence type="ECO:0000259" key="30">
    <source>
        <dbReference type="Pfam" id="PF00912"/>
    </source>
</evidence>
<dbReference type="GO" id="GO:0008955">
    <property type="term" value="F:peptidoglycan glycosyltransferase activity"/>
    <property type="evidence" value="ECO:0007669"/>
    <property type="project" value="UniProtKB-EC"/>
</dbReference>
<evidence type="ECO:0000256" key="15">
    <source>
        <dbReference type="ARBA" id="ARBA00022960"/>
    </source>
</evidence>
<dbReference type="AlphaFoldDB" id="A0A1H3ICK4"/>
<proteinExistence type="inferred from homology"/>
<feature type="compositionally biased region" description="Basic and acidic residues" evidence="27">
    <location>
        <begin position="1"/>
        <end position="21"/>
    </location>
</feature>